<dbReference type="Proteomes" id="UP000799757">
    <property type="component" value="Unassembled WGS sequence"/>
</dbReference>
<feature type="compositionally biased region" description="Basic and acidic residues" evidence="1">
    <location>
        <begin position="246"/>
        <end position="265"/>
    </location>
</feature>
<proteinExistence type="predicted"/>
<evidence type="ECO:0000313" key="3">
    <source>
        <dbReference type="Proteomes" id="UP000799757"/>
    </source>
</evidence>
<keyword evidence="3" id="KW-1185">Reference proteome</keyword>
<evidence type="ECO:0000256" key="1">
    <source>
        <dbReference type="SAM" id="MobiDB-lite"/>
    </source>
</evidence>
<gene>
    <name evidence="2" type="ORF">K505DRAFT_416032</name>
</gene>
<organism evidence="2 3">
    <name type="scientific">Melanomma pulvis-pyrius CBS 109.77</name>
    <dbReference type="NCBI Taxonomy" id="1314802"/>
    <lineage>
        <taxon>Eukaryota</taxon>
        <taxon>Fungi</taxon>
        <taxon>Dikarya</taxon>
        <taxon>Ascomycota</taxon>
        <taxon>Pezizomycotina</taxon>
        <taxon>Dothideomycetes</taxon>
        <taxon>Pleosporomycetidae</taxon>
        <taxon>Pleosporales</taxon>
        <taxon>Melanommataceae</taxon>
        <taxon>Melanomma</taxon>
    </lineage>
</organism>
<protein>
    <submittedName>
        <fullName evidence="2">Uncharacterized protein</fullName>
    </submittedName>
</protein>
<dbReference type="OrthoDB" id="3799619at2759"/>
<evidence type="ECO:0000313" key="2">
    <source>
        <dbReference type="EMBL" id="KAF2796090.1"/>
    </source>
</evidence>
<feature type="region of interest" description="Disordered" evidence="1">
    <location>
        <begin position="1"/>
        <end position="31"/>
    </location>
</feature>
<reference evidence="2" key="1">
    <citation type="journal article" date="2020" name="Stud. Mycol.">
        <title>101 Dothideomycetes genomes: a test case for predicting lifestyles and emergence of pathogens.</title>
        <authorList>
            <person name="Haridas S."/>
            <person name="Albert R."/>
            <person name="Binder M."/>
            <person name="Bloem J."/>
            <person name="Labutti K."/>
            <person name="Salamov A."/>
            <person name="Andreopoulos B."/>
            <person name="Baker S."/>
            <person name="Barry K."/>
            <person name="Bills G."/>
            <person name="Bluhm B."/>
            <person name="Cannon C."/>
            <person name="Castanera R."/>
            <person name="Culley D."/>
            <person name="Daum C."/>
            <person name="Ezra D."/>
            <person name="Gonzalez J."/>
            <person name="Henrissat B."/>
            <person name="Kuo A."/>
            <person name="Liang C."/>
            <person name="Lipzen A."/>
            <person name="Lutzoni F."/>
            <person name="Magnuson J."/>
            <person name="Mondo S."/>
            <person name="Nolan M."/>
            <person name="Ohm R."/>
            <person name="Pangilinan J."/>
            <person name="Park H.-J."/>
            <person name="Ramirez L."/>
            <person name="Alfaro M."/>
            <person name="Sun H."/>
            <person name="Tritt A."/>
            <person name="Yoshinaga Y."/>
            <person name="Zwiers L.-H."/>
            <person name="Turgeon B."/>
            <person name="Goodwin S."/>
            <person name="Spatafora J."/>
            <person name="Crous P."/>
            <person name="Grigoriev I."/>
        </authorList>
    </citation>
    <scope>NUCLEOTIDE SEQUENCE</scope>
    <source>
        <strain evidence="2">CBS 109.77</strain>
    </source>
</reference>
<dbReference type="AlphaFoldDB" id="A0A6A6XHU9"/>
<accession>A0A6A6XHU9</accession>
<dbReference type="EMBL" id="MU001840">
    <property type="protein sequence ID" value="KAF2796090.1"/>
    <property type="molecule type" value="Genomic_DNA"/>
</dbReference>
<sequence>MATDTQDIDASPGVAPVATMDTSDTDSDLDSSIRWQGSKISAPRRSSRNAYEALIDYVDAPVLSGESPKYVSIHPERSPANAEENLSEEPPFFSLNALLTSTTPSIKEDTANNSASRADFAIRPLDLPKAPAATTQPSTASTFGALTPVSVESAAANSGQRNTLAPATNTDMTRASNVLSDYSDSSMPQLRHEIAQVIAAGGENDPTRTALDEQPGKCEIAQEPNDFPTAPVSKTQQFGGGLDDSTDSKRRDSVTNKDEKLGASQVADKDDKINLDLDEPAFCAEIDNVVKSMCEVAKQMSAFHDYILAEKGLDKPLFQWSRYPGYSNLDRATIALEKAVEKLKNTKLEEALLLQVLASSYFDRALKFSIATSKIATCALETMNIKTATCVEEVESSSLRKKYKDIAKTAMTAELGELLKHSTAATSCVYSAMDLLQKIVYCEHDSDQSVDYDNYIGQGSWKYWLLLAISLLSLGFTFFGVYEHLSPSSEFPASGTSAGTIPKGYAVVDIVALQSTLGETVRAVAELNKLDGLATSARLKYLEEADENTGQRIDNIWDSLGPPDSSGSYEFGLHHGRLNVDLAQGIEEVRKDVKTQLGKVNHEIARLDKVNDGIIELKKHIQRVDIRLTKRIDYLK</sequence>
<feature type="region of interest" description="Disordered" evidence="1">
    <location>
        <begin position="219"/>
        <end position="265"/>
    </location>
</feature>
<name>A0A6A6XHU9_9PLEO</name>